<name>V4T6X6_CITCL</name>
<feature type="domain" description="Transposase (putative) gypsy type" evidence="3">
    <location>
        <begin position="174"/>
        <end position="238"/>
    </location>
</feature>
<feature type="region of interest" description="Disordered" evidence="2">
    <location>
        <begin position="379"/>
        <end position="438"/>
    </location>
</feature>
<dbReference type="AlphaFoldDB" id="V4T6X6"/>
<evidence type="ECO:0000313" key="4">
    <source>
        <dbReference type="EMBL" id="ESR56038.1"/>
    </source>
</evidence>
<feature type="compositionally biased region" description="Polar residues" evidence="2">
    <location>
        <begin position="51"/>
        <end position="61"/>
    </location>
</feature>
<dbReference type="OMA" id="REWKGAF"/>
<accession>V4T6X6</accession>
<dbReference type="Gramene" id="ESR56038">
    <property type="protein sequence ID" value="ESR56038"/>
    <property type="gene ID" value="CICLE_v10019154mg"/>
</dbReference>
<feature type="region of interest" description="Disordered" evidence="2">
    <location>
        <begin position="51"/>
        <end position="72"/>
    </location>
</feature>
<dbReference type="InterPro" id="IPR007321">
    <property type="entry name" value="Transposase_28"/>
</dbReference>
<dbReference type="STRING" id="85681.V4T6X6"/>
<dbReference type="EMBL" id="KI536661">
    <property type="protein sequence ID" value="ESR56038.1"/>
    <property type="molecule type" value="Genomic_DNA"/>
</dbReference>
<gene>
    <name evidence="4" type="ORF">CICLE_v10019154mg</name>
</gene>
<dbReference type="Proteomes" id="UP000030687">
    <property type="component" value="Unassembled WGS sequence"/>
</dbReference>
<keyword evidence="1" id="KW-0175">Coiled coil</keyword>
<dbReference type="Pfam" id="PF04195">
    <property type="entry name" value="Transposase_28"/>
    <property type="match status" value="1"/>
</dbReference>
<reference evidence="4 5" key="1">
    <citation type="submission" date="2013-10" db="EMBL/GenBank/DDBJ databases">
        <authorList>
            <consortium name="International Citrus Genome Consortium"/>
            <person name="Jenkins J."/>
            <person name="Schmutz J."/>
            <person name="Prochnik S."/>
            <person name="Rokhsar D."/>
            <person name="Gmitter F."/>
            <person name="Ollitrault P."/>
            <person name="Machado M."/>
            <person name="Talon M."/>
            <person name="Wincker P."/>
            <person name="Jaillon O."/>
            <person name="Morgante M."/>
        </authorList>
    </citation>
    <scope>NUCLEOTIDE SEQUENCE</scope>
    <source>
        <strain evidence="5">cv. Clemenules</strain>
    </source>
</reference>
<evidence type="ECO:0000256" key="2">
    <source>
        <dbReference type="SAM" id="MobiDB-lite"/>
    </source>
</evidence>
<sequence length="679" mass="77480">MDLRSKDGSLCSYSQNANKELLDGLSDTASGIDDNGKVREDNVELNCNTAENESKNTSCGNEVNEESEMQQGKRKTNTRIFTWFGNPCLRPRLQANRARGFHYLSLPRLQVFTIDFQGVNEPLQPRDYLPNLFTPKTEIEELRKEYLIPDDITLRLLGEDEVASKLSNGETAIYLEMFDLGFRLPIQPYFARMLVRVGLSPGQLDPNGWRVLGGMYVVWAEQNKTEPCFKEFTHLYFCNEHGINHKGWYYFMSKTKSRRIVLDFPGSCRGWKNKYFVVGGNWGRDVELTKGWFKVPTHFSRPVTWKKKVDIGDKLSVRVEKGLLNAEDWKLLLTSERLLSTYLISSLPHYSKKKKTKRTKGNMSTAKRTPAEIAKALIEEMSDEEGEPRNKKPRRASQKNKVDEKKEKQPAVSARNMLPQSKSDRASDSCPLRILPPTPSPICPKGSLLESSDIIESKRGRAEALLPMVNLAARFVSQDTLENFSHLSATHALEALARNQVEQSFIMAAHIETFAKSLKGHAKIEELERALMKANLTNEKTASERDRLKRDLNVRNDENTRLAEDLVAEKKSNVSKDSKIADLSYELEKVKSDVDQRIRLEKRQLKADVIQTCIELFQEKHPDMDFQWMLTAYVSKEKAKRKSLGTDQEANRVLQGDEIRVEGEASLTSRVAEDEESAF</sequence>
<dbReference type="eggNOG" id="ENOG502SZIV">
    <property type="taxonomic scope" value="Eukaryota"/>
</dbReference>
<feature type="compositionally biased region" description="Basic and acidic residues" evidence="2">
    <location>
        <begin position="400"/>
        <end position="409"/>
    </location>
</feature>
<evidence type="ECO:0000259" key="3">
    <source>
        <dbReference type="Pfam" id="PF04195"/>
    </source>
</evidence>
<proteinExistence type="predicted"/>
<keyword evidence="5" id="KW-1185">Reference proteome</keyword>
<protein>
    <recommendedName>
        <fullName evidence="3">Transposase (putative) gypsy type domain-containing protein</fullName>
    </recommendedName>
</protein>
<evidence type="ECO:0000313" key="5">
    <source>
        <dbReference type="Proteomes" id="UP000030687"/>
    </source>
</evidence>
<feature type="coiled-coil region" evidence="1">
    <location>
        <begin position="524"/>
        <end position="551"/>
    </location>
</feature>
<evidence type="ECO:0000256" key="1">
    <source>
        <dbReference type="SAM" id="Coils"/>
    </source>
</evidence>
<dbReference type="KEGG" id="cic:CICLE_v10019154mg"/>
<organism evidence="4 5">
    <name type="scientific">Citrus clementina</name>
    <name type="common">Clementine</name>
    <name type="synonym">Citrus deliciosa x Citrus sinensis</name>
    <dbReference type="NCBI Taxonomy" id="85681"/>
    <lineage>
        <taxon>Eukaryota</taxon>
        <taxon>Viridiplantae</taxon>
        <taxon>Streptophyta</taxon>
        <taxon>Embryophyta</taxon>
        <taxon>Tracheophyta</taxon>
        <taxon>Spermatophyta</taxon>
        <taxon>Magnoliopsida</taxon>
        <taxon>eudicotyledons</taxon>
        <taxon>Gunneridae</taxon>
        <taxon>Pentapetalae</taxon>
        <taxon>rosids</taxon>
        <taxon>malvids</taxon>
        <taxon>Sapindales</taxon>
        <taxon>Rutaceae</taxon>
        <taxon>Aurantioideae</taxon>
        <taxon>Citrus</taxon>
    </lineage>
</organism>
<dbReference type="InParanoid" id="V4T6X6"/>